<dbReference type="Proteomes" id="UP001054945">
    <property type="component" value="Unassembled WGS sequence"/>
</dbReference>
<dbReference type="EMBL" id="BPLR01018419">
    <property type="protein sequence ID" value="GIY99406.1"/>
    <property type="molecule type" value="Genomic_DNA"/>
</dbReference>
<name>A0AAV4XZM4_CAEEX</name>
<dbReference type="AlphaFoldDB" id="A0AAV4XZM4"/>
<organism evidence="1 2">
    <name type="scientific">Caerostris extrusa</name>
    <name type="common">Bark spider</name>
    <name type="synonym">Caerostris bankana</name>
    <dbReference type="NCBI Taxonomy" id="172846"/>
    <lineage>
        <taxon>Eukaryota</taxon>
        <taxon>Metazoa</taxon>
        <taxon>Ecdysozoa</taxon>
        <taxon>Arthropoda</taxon>
        <taxon>Chelicerata</taxon>
        <taxon>Arachnida</taxon>
        <taxon>Araneae</taxon>
        <taxon>Araneomorphae</taxon>
        <taxon>Entelegynae</taxon>
        <taxon>Araneoidea</taxon>
        <taxon>Araneidae</taxon>
        <taxon>Caerostris</taxon>
    </lineage>
</organism>
<evidence type="ECO:0000313" key="1">
    <source>
        <dbReference type="EMBL" id="GIY99406.1"/>
    </source>
</evidence>
<reference evidence="1 2" key="1">
    <citation type="submission" date="2021-06" db="EMBL/GenBank/DDBJ databases">
        <title>Caerostris extrusa draft genome.</title>
        <authorList>
            <person name="Kono N."/>
            <person name="Arakawa K."/>
        </authorList>
    </citation>
    <scope>NUCLEOTIDE SEQUENCE [LARGE SCALE GENOMIC DNA]</scope>
</reference>
<accession>A0AAV4XZM4</accession>
<sequence>MFQLMDMSNPSCLTESSAVTSTSQCQKGLLPPRTMRCVPSQFKFGPPPKVSWRNGFVALQQQPRCVILEEFMLGIKFRLRAEDKCDFQLYRGGGIHQRGERREVRVLVQSLEKAEINFTVLPIPSCYEGNLKLPDNTDSFHCNANHWCDARRIHVEH</sequence>
<evidence type="ECO:0000313" key="2">
    <source>
        <dbReference type="Proteomes" id="UP001054945"/>
    </source>
</evidence>
<protein>
    <submittedName>
        <fullName evidence="1">Uncharacterized protein</fullName>
    </submittedName>
</protein>
<gene>
    <name evidence="1" type="ORF">CEXT_783251</name>
</gene>
<keyword evidence="2" id="KW-1185">Reference proteome</keyword>
<proteinExistence type="predicted"/>
<comment type="caution">
    <text evidence="1">The sequence shown here is derived from an EMBL/GenBank/DDBJ whole genome shotgun (WGS) entry which is preliminary data.</text>
</comment>